<dbReference type="OMA" id="MKCCHEM"/>
<dbReference type="Gene3D" id="3.40.50.150">
    <property type="entry name" value="Vaccinia Virus protein VP39"/>
    <property type="match status" value="1"/>
</dbReference>
<dbReference type="Pfam" id="PF02005">
    <property type="entry name" value="TRM"/>
    <property type="match status" value="2"/>
</dbReference>
<keyword evidence="4 12" id="KW-0949">S-adenosyl-L-methionine</keyword>
<evidence type="ECO:0000256" key="3">
    <source>
        <dbReference type="ARBA" id="ARBA00022679"/>
    </source>
</evidence>
<evidence type="ECO:0000256" key="7">
    <source>
        <dbReference type="ARBA" id="ARBA00039099"/>
    </source>
</evidence>
<dbReference type="InParanoid" id="A0A165FNR2"/>
<keyword evidence="2 12" id="KW-0489">Methyltransferase</keyword>
<gene>
    <name evidence="14" type="ORF">L228DRAFT_269593</name>
</gene>
<dbReference type="GeneID" id="28900431"/>
<name>A0A165FNR2_XYLHT</name>
<dbReference type="PROSITE" id="PS51626">
    <property type="entry name" value="SAM_MT_TRM1"/>
    <property type="match status" value="1"/>
</dbReference>
<feature type="compositionally biased region" description="Basic and acidic residues" evidence="13">
    <location>
        <begin position="194"/>
        <end position="203"/>
    </location>
</feature>
<evidence type="ECO:0000256" key="12">
    <source>
        <dbReference type="PROSITE-ProRule" id="PRU00958"/>
    </source>
</evidence>
<evidence type="ECO:0000256" key="6">
    <source>
        <dbReference type="ARBA" id="ARBA00022884"/>
    </source>
</evidence>
<evidence type="ECO:0000256" key="9">
    <source>
        <dbReference type="ARBA" id="ARBA00077143"/>
    </source>
</evidence>
<proteinExistence type="inferred from homology"/>
<dbReference type="InterPro" id="IPR002905">
    <property type="entry name" value="Trm1"/>
</dbReference>
<feature type="region of interest" description="Disordered" evidence="13">
    <location>
        <begin position="1"/>
        <end position="70"/>
    </location>
</feature>
<evidence type="ECO:0000256" key="11">
    <source>
        <dbReference type="ARBA" id="ARBA00083299"/>
    </source>
</evidence>
<dbReference type="EMBL" id="KV407461">
    <property type="protein sequence ID" value="KZF21198.1"/>
    <property type="molecule type" value="Genomic_DNA"/>
</dbReference>
<feature type="region of interest" description="Disordered" evidence="13">
    <location>
        <begin position="658"/>
        <end position="690"/>
    </location>
</feature>
<dbReference type="GO" id="GO:0000049">
    <property type="term" value="F:tRNA binding"/>
    <property type="evidence" value="ECO:0007669"/>
    <property type="project" value="UniProtKB-UniRule"/>
</dbReference>
<dbReference type="GO" id="GO:0002940">
    <property type="term" value="P:tRNA N2-guanine methylation"/>
    <property type="evidence" value="ECO:0007669"/>
    <property type="project" value="TreeGrafter"/>
</dbReference>
<evidence type="ECO:0000256" key="10">
    <source>
        <dbReference type="ARBA" id="ARBA00082896"/>
    </source>
</evidence>
<dbReference type="Gene3D" id="3.30.56.70">
    <property type="entry name" value="N2,N2-dimethylguanosine tRNA methyltransferase, C-terminal domain"/>
    <property type="match status" value="1"/>
</dbReference>
<feature type="region of interest" description="Disordered" evidence="13">
    <location>
        <begin position="142"/>
        <end position="239"/>
    </location>
</feature>
<keyword evidence="5 12" id="KW-0819">tRNA processing</keyword>
<keyword evidence="15" id="KW-1185">Reference proteome</keyword>
<dbReference type="AlphaFoldDB" id="A0A165FNR2"/>
<keyword evidence="6 12" id="KW-0694">RNA-binding</keyword>
<dbReference type="OrthoDB" id="6349953at2759"/>
<evidence type="ECO:0000256" key="2">
    <source>
        <dbReference type="ARBA" id="ARBA00022603"/>
    </source>
</evidence>
<evidence type="ECO:0000313" key="15">
    <source>
        <dbReference type="Proteomes" id="UP000076632"/>
    </source>
</evidence>
<dbReference type="STRING" id="1328760.A0A165FNR2"/>
<keyword evidence="3 12" id="KW-0808">Transferase</keyword>
<dbReference type="SUPFAM" id="SSF53335">
    <property type="entry name" value="S-adenosyl-L-methionine-dependent methyltransferases"/>
    <property type="match status" value="1"/>
</dbReference>
<protein>
    <recommendedName>
        <fullName evidence="7">tRNA (guanine(26)-N(2))-dimethyltransferase</fullName>
        <ecNumber evidence="7">2.1.1.216</ecNumber>
    </recommendedName>
    <alternativeName>
        <fullName evidence="10">tRNA 2,2-dimethylguanosine-26 methyltransferase</fullName>
    </alternativeName>
    <alternativeName>
        <fullName evidence="9">tRNA(guanine-26,N(2)-N(2)) methyltransferase</fullName>
    </alternativeName>
    <alternativeName>
        <fullName evidence="11">tRNA(m(2,2)G26)dimethyltransferase</fullName>
    </alternativeName>
</protein>
<dbReference type="InterPro" id="IPR042296">
    <property type="entry name" value="tRNA_met_Trm1_C"/>
</dbReference>
<feature type="compositionally biased region" description="Low complexity" evidence="13">
    <location>
        <begin position="668"/>
        <end position="686"/>
    </location>
</feature>
<feature type="compositionally biased region" description="Polar residues" evidence="13">
    <location>
        <begin position="50"/>
        <end position="62"/>
    </location>
</feature>
<evidence type="ECO:0000256" key="13">
    <source>
        <dbReference type="SAM" id="MobiDB-lite"/>
    </source>
</evidence>
<keyword evidence="1 12" id="KW-0820">tRNA-binding</keyword>
<dbReference type="FunCoup" id="A0A165FNR2">
    <property type="interactions" value="1175"/>
</dbReference>
<evidence type="ECO:0000256" key="1">
    <source>
        <dbReference type="ARBA" id="ARBA00022555"/>
    </source>
</evidence>
<reference evidence="14 15" key="1">
    <citation type="journal article" date="2016" name="Fungal Biol.">
        <title>The genome of Xylona heveae provides a window into fungal endophytism.</title>
        <authorList>
            <person name="Gazis R."/>
            <person name="Kuo A."/>
            <person name="Riley R."/>
            <person name="LaButti K."/>
            <person name="Lipzen A."/>
            <person name="Lin J."/>
            <person name="Amirebrahimi M."/>
            <person name="Hesse C.N."/>
            <person name="Spatafora J.W."/>
            <person name="Henrissat B."/>
            <person name="Hainaut M."/>
            <person name="Grigoriev I.V."/>
            <person name="Hibbett D.S."/>
        </authorList>
    </citation>
    <scope>NUCLEOTIDE SEQUENCE [LARGE SCALE GENOMIC DNA]</scope>
    <source>
        <strain evidence="14 15">TC161</strain>
    </source>
</reference>
<dbReference type="InterPro" id="IPR029063">
    <property type="entry name" value="SAM-dependent_MTases_sf"/>
</dbReference>
<comment type="catalytic activity">
    <reaction evidence="8">
        <text>guanosine(26) in tRNA + 2 S-adenosyl-L-methionine = N(2)-dimethylguanosine(26) in tRNA + 2 S-adenosyl-L-homocysteine + 2 H(+)</text>
        <dbReference type="Rhea" id="RHEA:43140"/>
        <dbReference type="Rhea" id="RHEA-COMP:10359"/>
        <dbReference type="Rhea" id="RHEA-COMP:10360"/>
        <dbReference type="ChEBI" id="CHEBI:15378"/>
        <dbReference type="ChEBI" id="CHEBI:57856"/>
        <dbReference type="ChEBI" id="CHEBI:59789"/>
        <dbReference type="ChEBI" id="CHEBI:74269"/>
        <dbReference type="ChEBI" id="CHEBI:74513"/>
        <dbReference type="EC" id="2.1.1.216"/>
    </reaction>
</comment>
<evidence type="ECO:0000256" key="8">
    <source>
        <dbReference type="ARBA" id="ARBA00051897"/>
    </source>
</evidence>
<comment type="similarity">
    <text evidence="12">Belongs to the class I-like SAM-binding methyltransferase superfamily. Trm1 family.</text>
</comment>
<dbReference type="FunFam" id="3.30.56.70:FF:000001">
    <property type="entry name" value="tRNA (guanine(26)-N(2))-dimethyltransferase"/>
    <property type="match status" value="1"/>
</dbReference>
<dbReference type="GO" id="GO:0005634">
    <property type="term" value="C:nucleus"/>
    <property type="evidence" value="ECO:0007669"/>
    <property type="project" value="TreeGrafter"/>
</dbReference>
<organism evidence="14 15">
    <name type="scientific">Xylona heveae (strain CBS 132557 / TC161)</name>
    <dbReference type="NCBI Taxonomy" id="1328760"/>
    <lineage>
        <taxon>Eukaryota</taxon>
        <taxon>Fungi</taxon>
        <taxon>Dikarya</taxon>
        <taxon>Ascomycota</taxon>
        <taxon>Pezizomycotina</taxon>
        <taxon>Xylonomycetes</taxon>
        <taxon>Xylonales</taxon>
        <taxon>Xylonaceae</taxon>
        <taxon>Xylona</taxon>
    </lineage>
</organism>
<dbReference type="GO" id="GO:0160104">
    <property type="term" value="F:tRNA (guanine(26)-N2)-dimethyltransferase activity"/>
    <property type="evidence" value="ECO:0007669"/>
    <property type="project" value="UniProtKB-EC"/>
</dbReference>
<dbReference type="PANTHER" id="PTHR10631">
    <property type="entry name" value="N 2 ,N 2 -DIMETHYLGUANOSINE TRNA METHYLTRANSFERASE"/>
    <property type="match status" value="1"/>
</dbReference>
<dbReference type="RefSeq" id="XP_018186753.1">
    <property type="nucleotide sequence ID" value="XM_018335294.1"/>
</dbReference>
<dbReference type="Proteomes" id="UP000076632">
    <property type="component" value="Unassembled WGS sequence"/>
</dbReference>
<feature type="compositionally biased region" description="Polar residues" evidence="13">
    <location>
        <begin position="12"/>
        <end position="43"/>
    </location>
</feature>
<accession>A0A165FNR2</accession>
<dbReference type="PANTHER" id="PTHR10631:SF3">
    <property type="entry name" value="TRNA (GUANINE(26)-N(2))-DIMETHYLTRANSFERASE"/>
    <property type="match status" value="1"/>
</dbReference>
<dbReference type="EC" id="2.1.1.216" evidence="7"/>
<evidence type="ECO:0000256" key="5">
    <source>
        <dbReference type="ARBA" id="ARBA00022694"/>
    </source>
</evidence>
<evidence type="ECO:0000256" key="4">
    <source>
        <dbReference type="ARBA" id="ARBA00022691"/>
    </source>
</evidence>
<sequence length="736" mass="79368">MGGGTQEAAQEPNCNGKNNTPPATTESEKQVVNQIQDAASTQPECDVESAATTGTEVQTASISDPPRAGQRVIHNGKEFTTVKEGLAYVLIPARSLKSAQQTVGGGDQAQSVFYNPIQQFNRDLSVLAIRAFGEDLTAVRKEKRENRKSGKKRKRGAAGAGTANESGEQEQGHSVRRKTEHPENGDAETAATDVRAKADDNAQEKVVGNEPAPVDQTASAEVSAQAPKADAHDCASTSNSWRPQFTILDALSATGLRALRYAQEIPFATSITANDLLPDATESIKLNVEHNKLEDKINAVTGNAIAHMYSFVGQPTQKLPESEHSASKYDVIDLDPYGTAVPFLDAAVQSVTDGGLLCVTCTDAGVFASTGYPEKTYSLYGGLPLKGPHAHEAGVRLILNSVATSAARYGLSIEPLLSLSIDFYARVFVRIRHSPAEVKFLAGKTMLVYNCDAGCGAWTTQLLGRHRLTEGKKGVPYYKHGLEQGPSAAQRCEHCGSKTHMAGPMYAGPLHSPEFIRRILSYLPKLDSETYATTNRIKGMLVTALEEDLNHAANRDEDISSPRIARMDPAEIDHHPFFFVPSAVAKVLHCQTPQEDSLRGALRGLGYRVTRSHTRPGSIKSDAPWSVIWEMMREWVRQKSPVKEGAIRQGTAGWGIMNGPQPRMGSHAASTANASETASDASAANEYNASPSTASRTLNVVFNETLGREKDGRRLVRYQVNPRANWGPMKGAKGGN</sequence>
<evidence type="ECO:0000313" key="14">
    <source>
        <dbReference type="EMBL" id="KZF21198.1"/>
    </source>
</evidence>